<sequence>MSGQLKSTLLVLATAAVAAGQSYTYVGCFSGPPGNSRETQNTFQSVGLCQSICEASHQPVAALGNHTSCFCGNLLPPRDQQVGEDNCNLPCAGFDLDICGGDGFFSVYSEEPVDPEEPNGTQSRGAGAEATGVATPSRVRCSRGSRA</sequence>
<comment type="caution">
    <text evidence="4">The sequence shown here is derived from an EMBL/GenBank/DDBJ whole genome shotgun (WGS) entry which is preliminary data.</text>
</comment>
<dbReference type="Pfam" id="PF01822">
    <property type="entry name" value="WSC"/>
    <property type="match status" value="1"/>
</dbReference>
<feature type="domain" description="WSC" evidence="3">
    <location>
        <begin position="22"/>
        <end position="111"/>
    </location>
</feature>
<feature type="signal peptide" evidence="2">
    <location>
        <begin position="1"/>
        <end position="20"/>
    </location>
</feature>
<evidence type="ECO:0000313" key="5">
    <source>
        <dbReference type="Proteomes" id="UP000294003"/>
    </source>
</evidence>
<dbReference type="EMBL" id="QJNS01000009">
    <property type="protein sequence ID" value="RYO94567.1"/>
    <property type="molecule type" value="Genomic_DNA"/>
</dbReference>
<proteinExistence type="predicted"/>
<protein>
    <recommendedName>
        <fullName evidence="3">WSC domain-containing protein</fullName>
    </recommendedName>
</protein>
<evidence type="ECO:0000259" key="3">
    <source>
        <dbReference type="PROSITE" id="PS51212"/>
    </source>
</evidence>
<gene>
    <name evidence="4" type="ORF">DL762_000459</name>
</gene>
<dbReference type="SMART" id="SM00321">
    <property type="entry name" value="WSC"/>
    <property type="match status" value="1"/>
</dbReference>
<feature type="region of interest" description="Disordered" evidence="1">
    <location>
        <begin position="109"/>
        <end position="147"/>
    </location>
</feature>
<name>A0ABY0HMZ8_9PEZI</name>
<dbReference type="PROSITE" id="PS51212">
    <property type="entry name" value="WSC"/>
    <property type="match status" value="1"/>
</dbReference>
<organism evidence="4 5">
    <name type="scientific">Monosporascus cannonballus</name>
    <dbReference type="NCBI Taxonomy" id="155416"/>
    <lineage>
        <taxon>Eukaryota</taxon>
        <taxon>Fungi</taxon>
        <taxon>Dikarya</taxon>
        <taxon>Ascomycota</taxon>
        <taxon>Pezizomycotina</taxon>
        <taxon>Sordariomycetes</taxon>
        <taxon>Xylariomycetidae</taxon>
        <taxon>Xylariales</taxon>
        <taxon>Xylariales incertae sedis</taxon>
        <taxon>Monosporascus</taxon>
    </lineage>
</organism>
<accession>A0ABY0HMZ8</accession>
<keyword evidence="2" id="KW-0732">Signal</keyword>
<evidence type="ECO:0000256" key="2">
    <source>
        <dbReference type="SAM" id="SignalP"/>
    </source>
</evidence>
<evidence type="ECO:0000313" key="4">
    <source>
        <dbReference type="EMBL" id="RYO94567.1"/>
    </source>
</evidence>
<dbReference type="Proteomes" id="UP000294003">
    <property type="component" value="Unassembled WGS sequence"/>
</dbReference>
<reference evidence="4 5" key="1">
    <citation type="submission" date="2018-06" db="EMBL/GenBank/DDBJ databases">
        <title>Complete Genomes of Monosporascus.</title>
        <authorList>
            <person name="Robinson A.J."/>
            <person name="Natvig D.O."/>
        </authorList>
    </citation>
    <scope>NUCLEOTIDE SEQUENCE [LARGE SCALE GENOMIC DNA]</scope>
    <source>
        <strain evidence="4 5">CBS 609.92</strain>
    </source>
</reference>
<dbReference type="InterPro" id="IPR002889">
    <property type="entry name" value="WSC_carb-bd"/>
</dbReference>
<evidence type="ECO:0000256" key="1">
    <source>
        <dbReference type="SAM" id="MobiDB-lite"/>
    </source>
</evidence>
<feature type="chain" id="PRO_5045699133" description="WSC domain-containing protein" evidence="2">
    <location>
        <begin position="21"/>
        <end position="147"/>
    </location>
</feature>
<keyword evidence="5" id="KW-1185">Reference proteome</keyword>